<evidence type="ECO:0000256" key="8">
    <source>
        <dbReference type="SAM" id="MobiDB-lite"/>
    </source>
</evidence>
<organism evidence="10 11">
    <name type="scientific">Clytia hemisphaerica</name>
    <dbReference type="NCBI Taxonomy" id="252671"/>
    <lineage>
        <taxon>Eukaryota</taxon>
        <taxon>Metazoa</taxon>
        <taxon>Cnidaria</taxon>
        <taxon>Hydrozoa</taxon>
        <taxon>Hydroidolina</taxon>
        <taxon>Leptothecata</taxon>
        <taxon>Obeliida</taxon>
        <taxon>Clytiidae</taxon>
        <taxon>Clytia</taxon>
    </lineage>
</organism>
<keyword evidence="6" id="KW-0507">mRNA processing</keyword>
<feature type="compositionally biased region" description="Basic and acidic residues" evidence="8">
    <location>
        <begin position="87"/>
        <end position="117"/>
    </location>
</feature>
<feature type="compositionally biased region" description="Basic and acidic residues" evidence="8">
    <location>
        <begin position="43"/>
        <end position="58"/>
    </location>
</feature>
<sequence length="569" mass="64488">MTEINEPNESRIQEETVSSLSEDVDLKSQKTVDENQNGESGTDDQKEAASDETVKVETSENGGETQSNGLDHKDGEDEEAKAVSSTDGEKMKQNENPEAGEEKKKEENQAIKKKDESLGSAVAKHYNEIPAGSRETRKDSRIFHLRNFNNWIKSVIINEYLDKIKRRKRTSDDINVLDLGCGKGGDLLKWDKGRVDHVIMADIAATSVDQCKERYSKLERDRRRGSHSRVFSTEFFAADCTKEVISEKYKKKEIKLDLTSCQFAFHYSFESYDQADIMLRNACQNLRVGGYFIGTTADSNKLVKRIKECKEADSFGNSVFNIKSNHRDNFPLFGSKYTFFLEGVVDCPEFLVHFPTMEALAAKYNMKLVWKKNFHEIFKEHERQHSTLLNKMNALETYPAPANKTLLGGSESQYKSACDYLERKSCSQVGTLSADEWEVAGLYVAFAFEKMEEKSASTSHDSRKRGRDHSSDKRRSVSSSSSKRSRKESATEEVYEVKDEIYEVKDEIYDAEADVATTTTTSNDSKTEEKKEEAAMETETKQEETVVKETTEQPMESADSTQEAAETAE</sequence>
<dbReference type="PANTHER" id="PTHR12189:SF2">
    <property type="entry name" value="MRNA CAP GUANINE-N7 METHYLTRANSFERASE"/>
    <property type="match status" value="1"/>
</dbReference>
<name>A0A7M5WJ19_9CNID</name>
<feature type="compositionally biased region" description="Basic and acidic residues" evidence="8">
    <location>
        <begin position="487"/>
        <end position="508"/>
    </location>
</feature>
<dbReference type="OrthoDB" id="10248867at2759"/>
<dbReference type="GO" id="GO:0005634">
    <property type="term" value="C:nucleus"/>
    <property type="evidence" value="ECO:0007669"/>
    <property type="project" value="TreeGrafter"/>
</dbReference>
<dbReference type="GeneID" id="136814453"/>
<feature type="region of interest" description="Disordered" evidence="8">
    <location>
        <begin position="1"/>
        <end position="119"/>
    </location>
</feature>
<evidence type="ECO:0000256" key="4">
    <source>
        <dbReference type="ARBA" id="ARBA00022691"/>
    </source>
</evidence>
<proteinExistence type="predicted"/>
<dbReference type="Pfam" id="PF03291">
    <property type="entry name" value="mRNA_G-N7_MeTrfase"/>
    <property type="match status" value="1"/>
</dbReference>
<evidence type="ECO:0000259" key="9">
    <source>
        <dbReference type="PROSITE" id="PS51562"/>
    </source>
</evidence>
<evidence type="ECO:0000313" key="10">
    <source>
        <dbReference type="EnsemblMetazoa" id="CLYHEMP003222.1"/>
    </source>
</evidence>
<keyword evidence="2" id="KW-0489">Methyltransferase</keyword>
<protein>
    <recommendedName>
        <fullName evidence="1">mRNA (guanine-N(7))-methyltransferase</fullName>
        <ecNumber evidence="1">2.1.1.56</ecNumber>
    </recommendedName>
</protein>
<dbReference type="SUPFAM" id="SSF53335">
    <property type="entry name" value="S-adenosyl-L-methionine-dependent methyltransferases"/>
    <property type="match status" value="1"/>
</dbReference>
<dbReference type="CDD" id="cd02440">
    <property type="entry name" value="AdoMet_MTases"/>
    <property type="match status" value="1"/>
</dbReference>
<keyword evidence="5" id="KW-0694">RNA-binding</keyword>
<evidence type="ECO:0000256" key="3">
    <source>
        <dbReference type="ARBA" id="ARBA00022679"/>
    </source>
</evidence>
<dbReference type="InterPro" id="IPR004971">
    <property type="entry name" value="mRNA_G-N7_MeTrfase_dom"/>
</dbReference>
<keyword evidence="3" id="KW-0808">Transferase</keyword>
<dbReference type="Proteomes" id="UP000594262">
    <property type="component" value="Unplaced"/>
</dbReference>
<evidence type="ECO:0000256" key="1">
    <source>
        <dbReference type="ARBA" id="ARBA00011926"/>
    </source>
</evidence>
<dbReference type="GO" id="GO:0004482">
    <property type="term" value="F:mRNA 5'-cap (guanine-N7-)-methyltransferase activity"/>
    <property type="evidence" value="ECO:0007669"/>
    <property type="project" value="UniProtKB-EC"/>
</dbReference>
<feature type="compositionally biased region" description="Low complexity" evidence="8">
    <location>
        <begin position="514"/>
        <end position="524"/>
    </location>
</feature>
<evidence type="ECO:0000313" key="11">
    <source>
        <dbReference type="Proteomes" id="UP000594262"/>
    </source>
</evidence>
<dbReference type="PROSITE" id="PS51562">
    <property type="entry name" value="RNA_CAP0_MT"/>
    <property type="match status" value="1"/>
</dbReference>
<evidence type="ECO:0000256" key="6">
    <source>
        <dbReference type="ARBA" id="ARBA00023042"/>
    </source>
</evidence>
<dbReference type="InterPro" id="IPR029063">
    <property type="entry name" value="SAM-dependent_MTases_sf"/>
</dbReference>
<dbReference type="Gene3D" id="3.40.50.150">
    <property type="entry name" value="Vaccinia Virus protein VP39"/>
    <property type="match status" value="1"/>
</dbReference>
<dbReference type="InterPro" id="IPR039753">
    <property type="entry name" value="RG7MT1"/>
</dbReference>
<reference evidence="10" key="1">
    <citation type="submission" date="2021-01" db="UniProtKB">
        <authorList>
            <consortium name="EnsemblMetazoa"/>
        </authorList>
    </citation>
    <scope>IDENTIFICATION</scope>
</reference>
<dbReference type="AlphaFoldDB" id="A0A7M5WJ19"/>
<keyword evidence="6" id="KW-0506">mRNA capping</keyword>
<evidence type="ECO:0000256" key="2">
    <source>
        <dbReference type="ARBA" id="ARBA00022603"/>
    </source>
</evidence>
<comment type="catalytic activity">
    <reaction evidence="7">
        <text>a 5'-end (5'-triphosphoguanosine)-ribonucleoside in mRNA + S-adenosyl-L-methionine = a 5'-end (N(7)-methyl 5'-triphosphoguanosine)-ribonucleoside in mRNA + S-adenosyl-L-homocysteine</text>
        <dbReference type="Rhea" id="RHEA:67008"/>
        <dbReference type="Rhea" id="RHEA-COMP:17166"/>
        <dbReference type="Rhea" id="RHEA-COMP:17167"/>
        <dbReference type="ChEBI" id="CHEBI:57856"/>
        <dbReference type="ChEBI" id="CHEBI:59789"/>
        <dbReference type="ChEBI" id="CHEBI:156461"/>
        <dbReference type="ChEBI" id="CHEBI:167617"/>
        <dbReference type="EC" id="2.1.1.56"/>
    </reaction>
</comment>
<feature type="region of interest" description="Disordered" evidence="8">
    <location>
        <begin position="454"/>
        <end position="569"/>
    </location>
</feature>
<evidence type="ECO:0000256" key="5">
    <source>
        <dbReference type="ARBA" id="ARBA00022884"/>
    </source>
</evidence>
<dbReference type="RefSeq" id="XP_066927102.1">
    <property type="nucleotide sequence ID" value="XM_067071001.1"/>
</dbReference>
<accession>A0A7M5WJ19</accession>
<feature type="compositionally biased region" description="Basic and acidic residues" evidence="8">
    <location>
        <begin position="525"/>
        <end position="551"/>
    </location>
</feature>
<dbReference type="GO" id="GO:0003723">
    <property type="term" value="F:RNA binding"/>
    <property type="evidence" value="ECO:0007669"/>
    <property type="project" value="UniProtKB-KW"/>
</dbReference>
<feature type="domain" description="MRNA cap 0 methyltransferase" evidence="9">
    <location>
        <begin position="140"/>
        <end position="451"/>
    </location>
</feature>
<dbReference type="EnsemblMetazoa" id="CLYHEMT003222.1">
    <property type="protein sequence ID" value="CLYHEMP003222.1"/>
    <property type="gene ID" value="CLYHEMG003222"/>
</dbReference>
<keyword evidence="4" id="KW-0949">S-adenosyl-L-methionine</keyword>
<dbReference type="EC" id="2.1.1.56" evidence="1"/>
<feature type="compositionally biased region" description="Polar residues" evidence="8">
    <location>
        <begin position="558"/>
        <end position="569"/>
    </location>
</feature>
<feature type="compositionally biased region" description="Basic and acidic residues" evidence="8">
    <location>
        <begin position="24"/>
        <end position="33"/>
    </location>
</feature>
<dbReference type="PANTHER" id="PTHR12189">
    <property type="entry name" value="MRNA GUANINE-7- METHYLTRANSFERASE"/>
    <property type="match status" value="1"/>
</dbReference>
<feature type="compositionally biased region" description="Polar residues" evidence="8">
    <location>
        <begin position="59"/>
        <end position="69"/>
    </location>
</feature>
<evidence type="ECO:0000256" key="7">
    <source>
        <dbReference type="ARBA" id="ARBA00044712"/>
    </source>
</evidence>
<keyword evidence="11" id="KW-1185">Reference proteome</keyword>